<sequence>MKSPAHTSSHSSGMLTQLFSGLAIGSAVIAVILGLPTLAAELAGGRVVNANHVGNPLDNRVQVKLQSPAQQNTSSTMTLTQYEIEVLSAELSPNTPQAAVEAAAIATRTMVIRALMPLGGGQSNTGHGPWVAQLEDNDLPLWTRHQVENAYGEQSSLFLAQIKAAIETTDGQILTYRGQPILSFQTPVTTGATVPASQVLGRSIPYLVRVNCPSDASYPVQNRRISIAGSTWRQVFPSEQPPSDIASWNDWIRVVDRAPSGDVLEVMVGNKRLTGSQFAANLGIPSWNYDILGGSIRQPLQIEVNGTGTGMGMSLHQAAVWAASGMTDTQILSRFYPGSHLQLDSIWLS</sequence>
<dbReference type="Proteomes" id="UP000184016">
    <property type="component" value="Unassembled WGS sequence"/>
</dbReference>
<name>A0A1M6TDJ8_9BACL</name>
<keyword evidence="3" id="KW-1185">Reference proteome</keyword>
<gene>
    <name evidence="2" type="ORF">SAMN05443507_11643</name>
</gene>
<dbReference type="InterPro" id="IPR013693">
    <property type="entry name" value="SpoIID/LytB_N"/>
</dbReference>
<dbReference type="STRING" id="1830138.SAMN05443507_11643"/>
<accession>A0A1M6TDJ8</accession>
<protein>
    <submittedName>
        <fullName evidence="2">SpoIID/LytB domain protein</fullName>
    </submittedName>
</protein>
<organism evidence="2 3">
    <name type="scientific">Alicyclobacillus tolerans</name>
    <dbReference type="NCBI Taxonomy" id="90970"/>
    <lineage>
        <taxon>Bacteria</taxon>
        <taxon>Bacillati</taxon>
        <taxon>Bacillota</taxon>
        <taxon>Bacilli</taxon>
        <taxon>Bacillales</taxon>
        <taxon>Alicyclobacillaceae</taxon>
        <taxon>Alicyclobacillus</taxon>
    </lineage>
</organism>
<dbReference type="Pfam" id="PF08486">
    <property type="entry name" value="SpoIID"/>
    <property type="match status" value="1"/>
</dbReference>
<dbReference type="RefSeq" id="WP_072874456.1">
    <property type="nucleotide sequence ID" value="NZ_FRAF01000016.1"/>
</dbReference>
<evidence type="ECO:0000313" key="3">
    <source>
        <dbReference type="Proteomes" id="UP000184016"/>
    </source>
</evidence>
<dbReference type="AlphaFoldDB" id="A0A1M6TDJ8"/>
<proteinExistence type="predicted"/>
<evidence type="ECO:0000259" key="1">
    <source>
        <dbReference type="Pfam" id="PF08486"/>
    </source>
</evidence>
<dbReference type="EMBL" id="FRAF01000016">
    <property type="protein sequence ID" value="SHK55075.1"/>
    <property type="molecule type" value="Genomic_DNA"/>
</dbReference>
<evidence type="ECO:0000313" key="2">
    <source>
        <dbReference type="EMBL" id="SHK55075.1"/>
    </source>
</evidence>
<reference evidence="3" key="1">
    <citation type="submission" date="2016-11" db="EMBL/GenBank/DDBJ databases">
        <authorList>
            <person name="Varghese N."/>
            <person name="Submissions S."/>
        </authorList>
    </citation>
    <scope>NUCLEOTIDE SEQUENCE [LARGE SCALE GENOMIC DNA]</scope>
    <source>
        <strain evidence="3">USBA-503</strain>
    </source>
</reference>
<feature type="domain" description="Sporulation stage II protein D amidase enhancer LytB N-terminal" evidence="1">
    <location>
        <begin position="72"/>
        <end position="176"/>
    </location>
</feature>